<comment type="similarity">
    <text evidence="2">Belongs to the amino acid/polyamine transporter 2 family.</text>
</comment>
<feature type="transmembrane region" description="Helical" evidence="10">
    <location>
        <begin position="376"/>
        <end position="398"/>
    </location>
</feature>
<keyword evidence="7 10" id="KW-0472">Membrane</keyword>
<feature type="transmembrane region" description="Helical" evidence="10">
    <location>
        <begin position="229"/>
        <end position="246"/>
    </location>
</feature>
<evidence type="ECO:0000256" key="6">
    <source>
        <dbReference type="ARBA" id="ARBA00022989"/>
    </source>
</evidence>
<dbReference type="EMBL" id="JBICCN010000038">
    <property type="protein sequence ID" value="KAL3099748.1"/>
    <property type="molecule type" value="Genomic_DNA"/>
</dbReference>
<feature type="region of interest" description="Disordered" evidence="9">
    <location>
        <begin position="45"/>
        <end position="94"/>
    </location>
</feature>
<organism evidence="12 13">
    <name type="scientific">Heterodera schachtii</name>
    <name type="common">Sugarbeet cyst nematode worm</name>
    <name type="synonym">Tylenchus schachtii</name>
    <dbReference type="NCBI Taxonomy" id="97005"/>
    <lineage>
        <taxon>Eukaryota</taxon>
        <taxon>Metazoa</taxon>
        <taxon>Ecdysozoa</taxon>
        <taxon>Nematoda</taxon>
        <taxon>Chromadorea</taxon>
        <taxon>Rhabditida</taxon>
        <taxon>Tylenchina</taxon>
        <taxon>Tylenchomorpha</taxon>
        <taxon>Tylenchoidea</taxon>
        <taxon>Heteroderidae</taxon>
        <taxon>Heteroderinae</taxon>
        <taxon>Heterodera</taxon>
    </lineage>
</organism>
<keyword evidence="4 10" id="KW-0812">Transmembrane</keyword>
<feature type="transmembrane region" description="Helical" evidence="10">
    <location>
        <begin position="334"/>
        <end position="355"/>
    </location>
</feature>
<keyword evidence="5" id="KW-0532">Neurotransmitter transport</keyword>
<evidence type="ECO:0000256" key="9">
    <source>
        <dbReference type="SAM" id="MobiDB-lite"/>
    </source>
</evidence>
<name>A0ABD2KA75_HETSC</name>
<evidence type="ECO:0000256" key="10">
    <source>
        <dbReference type="SAM" id="Phobius"/>
    </source>
</evidence>
<protein>
    <recommendedName>
        <fullName evidence="11">Amino acid transporter transmembrane domain-containing protein</fullName>
    </recommendedName>
</protein>
<comment type="caution">
    <text evidence="12">The sequence shown here is derived from an EMBL/GenBank/DDBJ whole genome shotgun (WGS) entry which is preliminary data.</text>
</comment>
<evidence type="ECO:0000256" key="8">
    <source>
        <dbReference type="ARBA" id="ARBA00023329"/>
    </source>
</evidence>
<evidence type="ECO:0000256" key="7">
    <source>
        <dbReference type="ARBA" id="ARBA00023136"/>
    </source>
</evidence>
<sequence>MASRRIQEWTNRNLFLASVDFPPPPNIAAVPLNPLPSSYQHSLPAHREEEDTVHHHGWTVDGGEQRRETQQQQGTVAGSTVAGGGDEMAEGGESVGRGGAITTLQAAWNVTNAIQGMFIVGLPFAVKIGGWCAILALTGVAWICYRTGLILIECLYEDCPTDGTDHSSQQKMKRRRKVRRSYREVAEAVRPGLGKFVLIAQLTELASTCILYIVLAGDLLQGCFPSVDRPAWMMMTTVVLLATAFLDDLRVVSNLSMANAVSHLVINGIMVFYCLSQFSEWRFSSLPIVPNFRLFPTVVIKRGIEFRHNNINDQRKLNLTSACSMQDPDEFKPMLALSHSAAAVFKALFGLIGFLTFAEFTQKEISNSLPNQGFKVLINLVLVIKALLSYPLPYFAIVHLLSDNLFRGVHLGGLFSSCYGTDKKLREWALSLRIVLILWTLWMALSVPYLVELMGLIGNITGTVLSFIWPAYFHLKLCGHKASPEQRRFNKIVIVGGVCTCVLGIYYSWAELLHAIRQQSDDDGGGGVDVNARLDSSAARLYHPGPFLWDGPATEAEVLENGRNTTRTNPTCTALTRTVQQLEFISNRSMSWGNHYESRYQSDELGQYDQYNRSVSLCSSPSMVPCAFDPPDPIHHRRRTQPSVRRPSPTTRKQQQRLVLLPVRRVEQKSKEMVMKSSEKRGQGGRKSDGMEWAVLLEESSVRPRPPPHSIPKVKGRTDVGMVLRPPPHSPSVGPSSCIGGTHTLCPLSPPGFVLLLSPKGLFVCVPPQTHKMWGLLLCCNGTAASEEAAAGRTGTRRRLLTLLLAMVVVEWLKRDGVGDIPGGGA</sequence>
<dbReference type="GO" id="GO:0030659">
    <property type="term" value="C:cytoplasmic vesicle membrane"/>
    <property type="evidence" value="ECO:0007669"/>
    <property type="project" value="UniProtKB-SubCell"/>
</dbReference>
<feature type="compositionally biased region" description="Basic and acidic residues" evidence="9">
    <location>
        <begin position="45"/>
        <end position="54"/>
    </location>
</feature>
<evidence type="ECO:0000313" key="13">
    <source>
        <dbReference type="Proteomes" id="UP001620645"/>
    </source>
</evidence>
<gene>
    <name evidence="12" type="ORF">niasHS_000232</name>
</gene>
<feature type="transmembrane region" description="Helical" evidence="10">
    <location>
        <begin position="453"/>
        <end position="472"/>
    </location>
</feature>
<dbReference type="Proteomes" id="UP001620645">
    <property type="component" value="Unassembled WGS sequence"/>
</dbReference>
<evidence type="ECO:0000256" key="3">
    <source>
        <dbReference type="ARBA" id="ARBA00022448"/>
    </source>
</evidence>
<feature type="region of interest" description="Disordered" evidence="9">
    <location>
        <begin position="629"/>
        <end position="656"/>
    </location>
</feature>
<dbReference type="InterPro" id="IPR013057">
    <property type="entry name" value="AA_transpt_TM"/>
</dbReference>
<feature type="compositionally biased region" description="Low complexity" evidence="9">
    <location>
        <begin position="70"/>
        <end position="80"/>
    </location>
</feature>
<comment type="subcellular location">
    <subcellularLocation>
        <location evidence="1">Cytoplasmic vesicle membrane</location>
        <topology evidence="1">Multi-pass membrane protein</topology>
    </subcellularLocation>
</comment>
<dbReference type="AlphaFoldDB" id="A0ABD2KA75"/>
<keyword evidence="8" id="KW-0968">Cytoplasmic vesicle</keyword>
<feature type="transmembrane region" description="Helical" evidence="10">
    <location>
        <begin position="196"/>
        <end position="217"/>
    </location>
</feature>
<feature type="domain" description="Amino acid transporter transmembrane" evidence="11">
    <location>
        <begin position="101"/>
        <end position="506"/>
    </location>
</feature>
<dbReference type="GO" id="GO:0006836">
    <property type="term" value="P:neurotransmitter transport"/>
    <property type="evidence" value="ECO:0007669"/>
    <property type="project" value="UniProtKB-KW"/>
</dbReference>
<evidence type="ECO:0000259" key="11">
    <source>
        <dbReference type="Pfam" id="PF01490"/>
    </source>
</evidence>
<dbReference type="PANTHER" id="PTHR22950:SF689">
    <property type="entry name" value="VESICULAR INHIBITORY AMINO ACID TRANSPORTER"/>
    <property type="match status" value="1"/>
</dbReference>
<proteinExistence type="inferred from homology"/>
<keyword evidence="3" id="KW-0813">Transport</keyword>
<feature type="region of interest" description="Disordered" evidence="9">
    <location>
        <begin position="668"/>
        <end position="689"/>
    </location>
</feature>
<evidence type="ECO:0000256" key="4">
    <source>
        <dbReference type="ARBA" id="ARBA00022692"/>
    </source>
</evidence>
<dbReference type="PANTHER" id="PTHR22950">
    <property type="entry name" value="AMINO ACID TRANSPORTER"/>
    <property type="match status" value="1"/>
</dbReference>
<keyword evidence="6 10" id="KW-1133">Transmembrane helix</keyword>
<evidence type="ECO:0000313" key="12">
    <source>
        <dbReference type="EMBL" id="KAL3099748.1"/>
    </source>
</evidence>
<keyword evidence="13" id="KW-1185">Reference proteome</keyword>
<evidence type="ECO:0000256" key="1">
    <source>
        <dbReference type="ARBA" id="ARBA00004439"/>
    </source>
</evidence>
<feature type="transmembrane region" description="Helical" evidence="10">
    <location>
        <begin position="492"/>
        <end position="509"/>
    </location>
</feature>
<feature type="transmembrane region" description="Helical" evidence="10">
    <location>
        <begin position="258"/>
        <end position="278"/>
    </location>
</feature>
<evidence type="ECO:0000256" key="5">
    <source>
        <dbReference type="ARBA" id="ARBA00022775"/>
    </source>
</evidence>
<evidence type="ECO:0000256" key="2">
    <source>
        <dbReference type="ARBA" id="ARBA00008066"/>
    </source>
</evidence>
<dbReference type="Pfam" id="PF01490">
    <property type="entry name" value="Aa_trans"/>
    <property type="match status" value="1"/>
</dbReference>
<accession>A0ABD2KA75</accession>
<reference evidence="12 13" key="1">
    <citation type="submission" date="2024-10" db="EMBL/GenBank/DDBJ databases">
        <authorList>
            <person name="Kim D."/>
        </authorList>
    </citation>
    <scope>NUCLEOTIDE SEQUENCE [LARGE SCALE GENOMIC DNA]</scope>
    <source>
        <strain evidence="12">Taebaek</strain>
    </source>
</reference>